<dbReference type="InterPro" id="IPR001258">
    <property type="entry name" value="NHL_repeat"/>
</dbReference>
<dbReference type="SUPFAM" id="SSF101898">
    <property type="entry name" value="NHL repeat"/>
    <property type="match status" value="1"/>
</dbReference>
<dbReference type="PROSITE" id="PS51125">
    <property type="entry name" value="NHL"/>
    <property type="match status" value="1"/>
</dbReference>
<feature type="non-terminal residue" evidence="3">
    <location>
        <position position="141"/>
    </location>
</feature>
<feature type="repeat" description="NHL" evidence="2">
    <location>
        <begin position="76"/>
        <end position="115"/>
    </location>
</feature>
<name>A0A820Q930_9BILA</name>
<evidence type="ECO:0000256" key="1">
    <source>
        <dbReference type="ARBA" id="ARBA00022737"/>
    </source>
</evidence>
<feature type="non-terminal residue" evidence="3">
    <location>
        <position position="1"/>
    </location>
</feature>
<dbReference type="AlphaFoldDB" id="A0A820Q930"/>
<dbReference type="InterPro" id="IPR011042">
    <property type="entry name" value="6-blade_b-propeller_TolB-like"/>
</dbReference>
<protein>
    <recommendedName>
        <fullName evidence="5">NHL repeat containing protein-like protein</fullName>
    </recommendedName>
</protein>
<proteinExistence type="predicted"/>
<gene>
    <name evidence="3" type="ORF">OXD698_LOCUS52316</name>
</gene>
<dbReference type="Proteomes" id="UP000663844">
    <property type="component" value="Unassembled WGS sequence"/>
</dbReference>
<reference evidence="3" key="1">
    <citation type="submission" date="2021-02" db="EMBL/GenBank/DDBJ databases">
        <authorList>
            <person name="Nowell W R."/>
        </authorList>
    </citation>
    <scope>NUCLEOTIDE SEQUENCE</scope>
</reference>
<evidence type="ECO:0000313" key="3">
    <source>
        <dbReference type="EMBL" id="CAF4415671.1"/>
    </source>
</evidence>
<comment type="caution">
    <text evidence="3">The sequence shown here is derived from an EMBL/GenBank/DDBJ whole genome shotgun (WGS) entry which is preliminary data.</text>
</comment>
<evidence type="ECO:0008006" key="5">
    <source>
        <dbReference type="Google" id="ProtNLM"/>
    </source>
</evidence>
<dbReference type="EMBL" id="CAJOAZ010028213">
    <property type="protein sequence ID" value="CAF4415671.1"/>
    <property type="molecule type" value="Genomic_DNA"/>
</dbReference>
<dbReference type="Pfam" id="PF01436">
    <property type="entry name" value="NHL"/>
    <property type="match status" value="1"/>
</dbReference>
<organism evidence="3 4">
    <name type="scientific">Adineta steineri</name>
    <dbReference type="NCBI Taxonomy" id="433720"/>
    <lineage>
        <taxon>Eukaryota</taxon>
        <taxon>Metazoa</taxon>
        <taxon>Spiralia</taxon>
        <taxon>Gnathifera</taxon>
        <taxon>Rotifera</taxon>
        <taxon>Eurotatoria</taxon>
        <taxon>Bdelloidea</taxon>
        <taxon>Adinetida</taxon>
        <taxon>Adinetidae</taxon>
        <taxon>Adineta</taxon>
    </lineage>
</organism>
<keyword evidence="1" id="KW-0677">Repeat</keyword>
<dbReference type="Gene3D" id="2.120.10.30">
    <property type="entry name" value="TolB, C-terminal domain"/>
    <property type="match status" value="1"/>
</dbReference>
<evidence type="ECO:0000313" key="4">
    <source>
        <dbReference type="Proteomes" id="UP000663844"/>
    </source>
</evidence>
<sequence>MNGDIYIDNGYLNGRVDKFTFNTTNVNTVMNVSGSCYGLFIDINNNLYCSLKDFHQVIQFSLNNGTTLPTIAAGNGSAGSLLNMLNSPQGIYVDSTLSLYIADSANNRIQFVQTGQLNAVTIAGNGSSGNITLNYPTGIIL</sequence>
<accession>A0A820Q930</accession>
<evidence type="ECO:0000256" key="2">
    <source>
        <dbReference type="PROSITE-ProRule" id="PRU00504"/>
    </source>
</evidence>